<dbReference type="Pfam" id="PF00561">
    <property type="entry name" value="Abhydrolase_1"/>
    <property type="match status" value="1"/>
</dbReference>
<dbReference type="GO" id="GO:0016787">
    <property type="term" value="F:hydrolase activity"/>
    <property type="evidence" value="ECO:0007669"/>
    <property type="project" value="UniProtKB-KW"/>
</dbReference>
<evidence type="ECO:0000313" key="5">
    <source>
        <dbReference type="Proteomes" id="UP000190061"/>
    </source>
</evidence>
<dbReference type="Proteomes" id="UP000190061">
    <property type="component" value="Unassembled WGS sequence"/>
</dbReference>
<reference evidence="4 5" key="1">
    <citation type="submission" date="2017-02" db="EMBL/GenBank/DDBJ databases">
        <authorList>
            <person name="Peterson S.W."/>
        </authorList>
    </citation>
    <scope>NUCLEOTIDE SEQUENCE [LARGE SCALE GENOMIC DNA]</scope>
    <source>
        <strain evidence="4 5">DSM 21749</strain>
    </source>
</reference>
<dbReference type="Gene3D" id="3.40.50.1820">
    <property type="entry name" value="alpha/beta hydrolase"/>
    <property type="match status" value="1"/>
</dbReference>
<organism evidence="4 5">
    <name type="scientific">Lysobacter spongiicola DSM 21749</name>
    <dbReference type="NCBI Taxonomy" id="1122188"/>
    <lineage>
        <taxon>Bacteria</taxon>
        <taxon>Pseudomonadati</taxon>
        <taxon>Pseudomonadota</taxon>
        <taxon>Gammaproteobacteria</taxon>
        <taxon>Lysobacterales</taxon>
        <taxon>Lysobacteraceae</taxon>
        <taxon>Novilysobacter</taxon>
    </lineage>
</organism>
<dbReference type="SUPFAM" id="SSF53474">
    <property type="entry name" value="alpha/beta-Hydrolases"/>
    <property type="match status" value="1"/>
</dbReference>
<comment type="similarity">
    <text evidence="1">Belongs to the AB hydrolase superfamily.</text>
</comment>
<protein>
    <submittedName>
        <fullName evidence="4">Pimeloyl-ACP methyl ester carboxylesterase</fullName>
    </submittedName>
</protein>
<dbReference type="InterPro" id="IPR050266">
    <property type="entry name" value="AB_hydrolase_sf"/>
</dbReference>
<keyword evidence="2" id="KW-0378">Hydrolase</keyword>
<dbReference type="EMBL" id="FUXP01000016">
    <property type="protein sequence ID" value="SKA26220.1"/>
    <property type="molecule type" value="Genomic_DNA"/>
</dbReference>
<dbReference type="AlphaFoldDB" id="A0A1T4SD39"/>
<dbReference type="PRINTS" id="PR00111">
    <property type="entry name" value="ABHYDROLASE"/>
</dbReference>
<dbReference type="PANTHER" id="PTHR43798:SF14">
    <property type="entry name" value="SERINE HYDROLASE-LIKE PROTEIN DDB_G0286239"/>
    <property type="match status" value="1"/>
</dbReference>
<dbReference type="InterPro" id="IPR000073">
    <property type="entry name" value="AB_hydrolase_1"/>
</dbReference>
<evidence type="ECO:0000256" key="1">
    <source>
        <dbReference type="ARBA" id="ARBA00008645"/>
    </source>
</evidence>
<evidence type="ECO:0000256" key="2">
    <source>
        <dbReference type="ARBA" id="ARBA00022801"/>
    </source>
</evidence>
<sequence>MEELHLDTVFGRLAGWRIHPRAHTTDGPRVLALHGWLDNAASFLPIQPHLPGVELVALDMPGHGASAHLPLAAEYTVVNMARAIVAAADALGWDRFSMLGHSLGGAVASVVAAALPQRIVRLALVESLGALAEDEQKSARHLREAFAAGERRRRPLRTFADPAEATRARVTAGGIGEAAARLLVERGIAPARGGDRQGGFTWRSDPRLTRPTAIRMSEGQIRDQIAAIECPVQVVYARPAQTYFPEPVRQARFDCLRDGRLAVFDAGHHLHMEQPEQVAAVVAPFLRGD</sequence>
<evidence type="ECO:0000259" key="3">
    <source>
        <dbReference type="Pfam" id="PF00561"/>
    </source>
</evidence>
<gene>
    <name evidence="4" type="ORF">SAMN02745674_02768</name>
</gene>
<accession>A0A1T4SD39</accession>
<dbReference type="PANTHER" id="PTHR43798">
    <property type="entry name" value="MONOACYLGLYCEROL LIPASE"/>
    <property type="match status" value="1"/>
</dbReference>
<name>A0A1T4SD39_9GAMM</name>
<feature type="domain" description="AB hydrolase-1" evidence="3">
    <location>
        <begin position="28"/>
        <end position="273"/>
    </location>
</feature>
<evidence type="ECO:0000313" key="4">
    <source>
        <dbReference type="EMBL" id="SKA26220.1"/>
    </source>
</evidence>
<dbReference type="GO" id="GO:0016020">
    <property type="term" value="C:membrane"/>
    <property type="evidence" value="ECO:0007669"/>
    <property type="project" value="TreeGrafter"/>
</dbReference>
<dbReference type="STRING" id="1122188.SAMN02745674_02768"/>
<dbReference type="InterPro" id="IPR029058">
    <property type="entry name" value="AB_hydrolase_fold"/>
</dbReference>
<proteinExistence type="inferred from homology"/>
<keyword evidence="5" id="KW-1185">Reference proteome</keyword>